<dbReference type="Gene3D" id="1.25.40.10">
    <property type="entry name" value="Tetratricopeptide repeat domain"/>
    <property type="match status" value="1"/>
</dbReference>
<comment type="caution">
    <text evidence="1">The sequence shown here is derived from an EMBL/GenBank/DDBJ whole genome shotgun (WGS) entry which is preliminary data.</text>
</comment>
<dbReference type="Pfam" id="PF14559">
    <property type="entry name" value="TPR_19"/>
    <property type="match status" value="1"/>
</dbReference>
<dbReference type="EMBL" id="QMIF01000002">
    <property type="protein sequence ID" value="TVM35739.1"/>
    <property type="molecule type" value="Genomic_DNA"/>
</dbReference>
<evidence type="ECO:0000313" key="1">
    <source>
        <dbReference type="EMBL" id="TVM35739.1"/>
    </source>
</evidence>
<gene>
    <name evidence="1" type="ORF">DQK91_03495</name>
</gene>
<dbReference type="Proteomes" id="UP000434052">
    <property type="component" value="Unassembled WGS sequence"/>
</dbReference>
<dbReference type="InterPro" id="IPR011990">
    <property type="entry name" value="TPR-like_helical_dom_sf"/>
</dbReference>
<dbReference type="RefSeq" id="WP_144234068.1">
    <property type="nucleotide sequence ID" value="NZ_QMIF01000002.1"/>
</dbReference>
<accession>A0A6P1ZKW2</accession>
<dbReference type="SUPFAM" id="SSF48452">
    <property type="entry name" value="TPR-like"/>
    <property type="match status" value="1"/>
</dbReference>
<sequence>MKEAFENLARAKGYYHRHDILRTMATFAQALKQGASGQLFGADKMRFTGQVTEIVQLLNRTDEIRYALPDGLQYESGGEKQLFMAVVTRLKKLQEEAARITEKEIEERKLNIDKLLIRGTKQLQSDNAKEALELFQEATSLYVDEHVLFTIIGTRLLDAGLHKPALDYLTKAVELDDGNENAHLALARTHIALDEPEQALAGLQSAWKQLGRPTVDLAVLLAQAAQKAGKDAVAKAAAAKALEMDPMSPKVKKLCKQLR</sequence>
<dbReference type="AlphaFoldDB" id="A0A6P1ZKW2"/>
<proteinExistence type="predicted"/>
<evidence type="ECO:0000313" key="2">
    <source>
        <dbReference type="Proteomes" id="UP000434052"/>
    </source>
</evidence>
<dbReference type="OrthoDB" id="5448387at2"/>
<organism evidence="1 2">
    <name type="scientific">Oceanidesulfovibrio marinus</name>
    <dbReference type="NCBI Taxonomy" id="370038"/>
    <lineage>
        <taxon>Bacteria</taxon>
        <taxon>Pseudomonadati</taxon>
        <taxon>Thermodesulfobacteriota</taxon>
        <taxon>Desulfovibrionia</taxon>
        <taxon>Desulfovibrionales</taxon>
        <taxon>Desulfovibrionaceae</taxon>
        <taxon>Oceanidesulfovibrio</taxon>
    </lineage>
</organism>
<reference evidence="1 2" key="1">
    <citation type="submission" date="2018-06" db="EMBL/GenBank/DDBJ databases">
        <title>Complete genome of Desulfovibrio marinus P48SEP.</title>
        <authorList>
            <person name="Crispim J.S."/>
            <person name="Vidigal P.M.P."/>
            <person name="Silva L.C.F."/>
            <person name="Araujo L.C."/>
            <person name="Laguardia C.N."/>
            <person name="Dias R.S."/>
            <person name="Sousa M.P."/>
            <person name="Paula S.O."/>
            <person name="Silva C."/>
        </authorList>
    </citation>
    <scope>NUCLEOTIDE SEQUENCE [LARGE SCALE GENOMIC DNA]</scope>
    <source>
        <strain evidence="1 2">P48SEP</strain>
    </source>
</reference>
<name>A0A6P1ZKW2_9BACT</name>
<protein>
    <submittedName>
        <fullName evidence="1">Uncharacterized protein</fullName>
    </submittedName>
</protein>